<accession>A0A1K2IAT9</accession>
<gene>
    <name evidence="6" type="ORF">LREN565_1946</name>
</gene>
<protein>
    <recommendedName>
        <fullName evidence="3">Nuclease SbcCD subunit C</fullName>
    </recommendedName>
</protein>
<evidence type="ECO:0000256" key="3">
    <source>
        <dbReference type="ARBA" id="ARBA00013368"/>
    </source>
</evidence>
<keyword evidence="6" id="KW-0540">Nuclease</keyword>
<comment type="similarity">
    <text evidence="1">Belongs to the SMC family. SbcC subfamily.</text>
</comment>
<feature type="coiled-coil region" evidence="4">
    <location>
        <begin position="616"/>
        <end position="646"/>
    </location>
</feature>
<comment type="subunit">
    <text evidence="2">Heterodimer of SbcC and SbcD.</text>
</comment>
<dbReference type="GO" id="GO:0006302">
    <property type="term" value="P:double-strand break repair"/>
    <property type="evidence" value="ECO:0007669"/>
    <property type="project" value="InterPro"/>
</dbReference>
<reference evidence="6" key="1">
    <citation type="submission" date="2016-11" db="EMBL/GenBank/DDBJ databases">
        <authorList>
            <person name="Jaros S."/>
            <person name="Januszkiewicz K."/>
            <person name="Wedrychowicz H."/>
        </authorList>
    </citation>
    <scope>NUCLEOTIDE SEQUENCE</scope>
    <source>
        <strain evidence="6">ACA-DC 565</strain>
    </source>
</reference>
<keyword evidence="6" id="KW-0269">Exonuclease</keyword>
<dbReference type="GO" id="GO:0004527">
    <property type="term" value="F:exonuclease activity"/>
    <property type="evidence" value="ECO:0007669"/>
    <property type="project" value="UniProtKB-KW"/>
</dbReference>
<organism evidence="6">
    <name type="scientific">Loigolactobacillus rennini</name>
    <dbReference type="NCBI Taxonomy" id="238013"/>
    <lineage>
        <taxon>Bacteria</taxon>
        <taxon>Bacillati</taxon>
        <taxon>Bacillota</taxon>
        <taxon>Bacilli</taxon>
        <taxon>Lactobacillales</taxon>
        <taxon>Lactobacillaceae</taxon>
        <taxon>Loigolactobacillus</taxon>
    </lineage>
</organism>
<feature type="coiled-coil region" evidence="4">
    <location>
        <begin position="682"/>
        <end position="744"/>
    </location>
</feature>
<dbReference type="AlphaFoldDB" id="A0A1K2IAT9"/>
<evidence type="ECO:0000256" key="1">
    <source>
        <dbReference type="ARBA" id="ARBA00006930"/>
    </source>
</evidence>
<keyword evidence="6" id="KW-0378">Hydrolase</keyword>
<feature type="coiled-coil region" evidence="4">
    <location>
        <begin position="323"/>
        <end position="494"/>
    </location>
</feature>
<evidence type="ECO:0000256" key="2">
    <source>
        <dbReference type="ARBA" id="ARBA00011322"/>
    </source>
</evidence>
<dbReference type="InterPro" id="IPR027417">
    <property type="entry name" value="P-loop_NTPase"/>
</dbReference>
<evidence type="ECO:0000256" key="4">
    <source>
        <dbReference type="SAM" id="Coils"/>
    </source>
</evidence>
<sequence>MRPLKLTMTNFGPYAQETVDFTRFDSLPLFLISGKTGSGKTTIFDALCYSLFGETSGRERDGKMLRSDFAAPGELTQVELHFAHGQRQYVVTRQPDQLVPKKRGKGYRNHPAKVTLQVYAAEKEVDELTKVTKVNQYIKALLHLDADQFAQIVLLPQGEFRKFLMSDSNHKEKVLRHLFGTQIYASWAQQLKKQRQTAAAALTKANQQVNATLQQAHWTAAYQTAATAANPNDVVAALHQQLTELKTQLATAKDCWQQAQTDEQKQRDALTQAQQQDKWLVEQAQKQATLAELTAKQPEMTALQKEISALEWAQGCHALVQRYQQTTQQQQTLTENLARLQAKQTPLQQTAKKAQAQLTALQQQAPAQTKRQTQLQHEQQLLPLYQELTQLKTQAQRAEQTVAQATVQQQQLVAVQSKLTQQRQQLEKKLSQASQVSRQLSQLTQQQQAQQQQQKQVQDLQQQDEQLATQAAALSQQQAQLEKLNQQRTIKKQAYLQIKSDWAATQIARLQQDLLPGQPCPVCGATTHPLTAVKAVAPVSEKDYQRAEQQWQQAEAAAANLAGQVASTVKTLHTQRQTWQQACTALARQAELAATASITAVAAQIAQQSQQTQTDLKRAQAARANIESAQEQLTQVNTELTTNEQHRIKQQTQMQQAQQQQYEIKAQQQSKQAQLPAAYPDEAALQQHLKTLQQAITTAEQAMAAATQQQQQTANAVLVNQTEIKDQTQQLVLIKQTLQQLRTKRDQKLQTAGKTWTQLLQLLAALPQLAAKRQQLTQYHEQLVQVKAQLQSLRQRLTVTQQPDLAALKQQLAQATAVLRQREKSYYQLKADCQQNQRVLTQATQQLTGIQQQLAALSELTQLAEVANGDGTQKLSLERYVLQTYLKEVLQVANQRLSELTQGRYQFQLRTKGGSYRTDTGLEIDVYDDNCGAIRSVHTLSGGESFIAALTLALALGEVIQQEAGGIEIDALFIDEGFGSLDEDALETALDALETVENQHRIIGIISHVKELQERIPDQLQVKTTGSGQSHVHYQLGFGA</sequence>
<feature type="domain" description="Rad50/SbcC-type AAA" evidence="5">
    <location>
        <begin position="5"/>
        <end position="215"/>
    </location>
</feature>
<dbReference type="Pfam" id="PF13476">
    <property type="entry name" value="AAA_23"/>
    <property type="match status" value="1"/>
</dbReference>
<evidence type="ECO:0000259" key="5">
    <source>
        <dbReference type="Pfam" id="PF13476"/>
    </source>
</evidence>
<feature type="coiled-coil region" evidence="4">
    <location>
        <begin position="769"/>
        <end position="860"/>
    </location>
</feature>
<dbReference type="Gene3D" id="3.40.50.300">
    <property type="entry name" value="P-loop containing nucleotide triphosphate hydrolases"/>
    <property type="match status" value="2"/>
</dbReference>
<dbReference type="GO" id="GO:0016887">
    <property type="term" value="F:ATP hydrolysis activity"/>
    <property type="evidence" value="ECO:0007669"/>
    <property type="project" value="InterPro"/>
</dbReference>
<dbReference type="EMBL" id="LT634362">
    <property type="protein sequence ID" value="SFZ88833.1"/>
    <property type="molecule type" value="Genomic_DNA"/>
</dbReference>
<dbReference type="PANTHER" id="PTHR32114">
    <property type="entry name" value="ABC TRANSPORTER ABCH.3"/>
    <property type="match status" value="1"/>
</dbReference>
<name>A0A1K2IAT9_9LACO</name>
<dbReference type="SUPFAM" id="SSF52540">
    <property type="entry name" value="P-loop containing nucleoside triphosphate hydrolases"/>
    <property type="match status" value="1"/>
</dbReference>
<dbReference type="Pfam" id="PF13558">
    <property type="entry name" value="SbcC_Walker_B"/>
    <property type="match status" value="1"/>
</dbReference>
<dbReference type="PANTHER" id="PTHR32114:SF2">
    <property type="entry name" value="ABC TRANSPORTER ABCH.3"/>
    <property type="match status" value="1"/>
</dbReference>
<keyword evidence="4" id="KW-0175">Coiled coil</keyword>
<proteinExistence type="inferred from homology"/>
<evidence type="ECO:0000313" key="6">
    <source>
        <dbReference type="EMBL" id="SFZ88833.1"/>
    </source>
</evidence>
<dbReference type="InterPro" id="IPR038729">
    <property type="entry name" value="Rad50/SbcC_AAA"/>
</dbReference>